<keyword evidence="2" id="KW-1185">Reference proteome</keyword>
<protein>
    <submittedName>
        <fullName evidence="1">Uncharacterized protein</fullName>
    </submittedName>
</protein>
<evidence type="ECO:0000313" key="2">
    <source>
        <dbReference type="Proteomes" id="UP001186974"/>
    </source>
</evidence>
<proteinExistence type="predicted"/>
<accession>A0ACC3DFY3</accession>
<organism evidence="1 2">
    <name type="scientific">Coniosporium uncinatum</name>
    <dbReference type="NCBI Taxonomy" id="93489"/>
    <lineage>
        <taxon>Eukaryota</taxon>
        <taxon>Fungi</taxon>
        <taxon>Dikarya</taxon>
        <taxon>Ascomycota</taxon>
        <taxon>Pezizomycotina</taxon>
        <taxon>Dothideomycetes</taxon>
        <taxon>Dothideomycetes incertae sedis</taxon>
        <taxon>Coniosporium</taxon>
    </lineage>
</organism>
<dbReference type="EMBL" id="JAWDJW010005286">
    <property type="protein sequence ID" value="KAK3068494.1"/>
    <property type="molecule type" value="Genomic_DNA"/>
</dbReference>
<gene>
    <name evidence="1" type="ORF">LTS18_000643</name>
</gene>
<name>A0ACC3DFY3_9PEZI</name>
<comment type="caution">
    <text evidence="1">The sequence shown here is derived from an EMBL/GenBank/DDBJ whole genome shotgun (WGS) entry which is preliminary data.</text>
</comment>
<evidence type="ECO:0000313" key="1">
    <source>
        <dbReference type="EMBL" id="KAK3068494.1"/>
    </source>
</evidence>
<reference evidence="1" key="1">
    <citation type="submission" date="2024-09" db="EMBL/GenBank/DDBJ databases">
        <title>Black Yeasts Isolated from many extreme environments.</title>
        <authorList>
            <person name="Coleine C."/>
            <person name="Stajich J.E."/>
            <person name="Selbmann L."/>
        </authorList>
    </citation>
    <scope>NUCLEOTIDE SEQUENCE</scope>
    <source>
        <strain evidence="1">CCFEE 5737</strain>
    </source>
</reference>
<sequence length="162" mass="16775">MAFSHGRHACPGRFFAANQLKLLLAQIVLGYDIQPIDERPQNPWLNNSIGPPMWAKLRIRRRGRLDAESGPEADAANTAVAVVDADAAAAAAADAAAACSSEKSSSPSLPSSEEGAPEMRAEGENAVGGKAQKSGKSVSFASGVLDVSRKHVAGAKRVGLEA</sequence>
<dbReference type="Proteomes" id="UP001186974">
    <property type="component" value="Unassembled WGS sequence"/>
</dbReference>